<feature type="region of interest" description="Disordered" evidence="7">
    <location>
        <begin position="343"/>
        <end position="367"/>
    </location>
</feature>
<dbReference type="GO" id="GO:0016413">
    <property type="term" value="F:O-acetyltransferase activity"/>
    <property type="evidence" value="ECO:0007669"/>
    <property type="project" value="TreeGrafter"/>
</dbReference>
<dbReference type="Pfam" id="PF01757">
    <property type="entry name" value="Acyl_transf_3"/>
    <property type="match status" value="1"/>
</dbReference>
<comment type="subcellular location">
    <subcellularLocation>
        <location evidence="1">Cell membrane</location>
        <topology evidence="1">Multi-pass membrane protein</topology>
    </subcellularLocation>
</comment>
<gene>
    <name evidence="10" type="ORF">FLP10_06860</name>
</gene>
<keyword evidence="10" id="KW-0012">Acyltransferase</keyword>
<protein>
    <submittedName>
        <fullName evidence="10">Acyltransferase</fullName>
    </submittedName>
</protein>
<feature type="transmembrane region" description="Helical" evidence="8">
    <location>
        <begin position="125"/>
        <end position="149"/>
    </location>
</feature>
<sequence>MSVLIRTDVARKDWMELVKGVAIILVVIFHTMLFLRALDYQGGGLGRSKIAFEPFPMPAFFVITGMFALRVPQWTFAEVWKRRLAQYLYLYVLWSVIRFAFYLVVPNVRAEDGAGVTASDPLALALIFVWPTSSYWFIYALLLFTIAVWLVRKAPIWAQLAGAGVVSVLFSSGLADTHNVGWNRMGEYLVFFVAGVVLSKRIDRAVAESKPWHVWASLAVSLAVSALLALVPVSREVPGVALVAQVASLAFGFTAAVRLVRLRPLGFLSYLGKRTLDIYLLHVFVIAGLVAVIAMFPQLHDLGDDGWLVMLVTTTLTIVISILLFRLLSRFTWLFVSPFRVRPGRSRRGSRRAEPEPKALTDATESA</sequence>
<evidence type="ECO:0000256" key="5">
    <source>
        <dbReference type="ARBA" id="ARBA00022989"/>
    </source>
</evidence>
<dbReference type="KEGG" id="ail:FLP10_06860"/>
<dbReference type="GO" id="GO:0005886">
    <property type="term" value="C:plasma membrane"/>
    <property type="evidence" value="ECO:0007669"/>
    <property type="project" value="UniProtKB-SubCell"/>
</dbReference>
<evidence type="ECO:0000256" key="1">
    <source>
        <dbReference type="ARBA" id="ARBA00004651"/>
    </source>
</evidence>
<feature type="transmembrane region" description="Helical" evidence="8">
    <location>
        <begin position="278"/>
        <end position="296"/>
    </location>
</feature>
<keyword evidence="10" id="KW-0808">Transferase</keyword>
<proteinExistence type="inferred from homology"/>
<feature type="transmembrane region" description="Helical" evidence="8">
    <location>
        <begin position="181"/>
        <end position="200"/>
    </location>
</feature>
<organism evidence="10 11">
    <name type="scientific">Agromyces intestinalis</name>
    <dbReference type="NCBI Taxonomy" id="2592652"/>
    <lineage>
        <taxon>Bacteria</taxon>
        <taxon>Bacillati</taxon>
        <taxon>Actinomycetota</taxon>
        <taxon>Actinomycetes</taxon>
        <taxon>Micrococcales</taxon>
        <taxon>Microbacteriaceae</taxon>
        <taxon>Agromyces</taxon>
    </lineage>
</organism>
<feature type="transmembrane region" description="Helical" evidence="8">
    <location>
        <begin position="212"/>
        <end position="231"/>
    </location>
</feature>
<feature type="transmembrane region" description="Helical" evidence="8">
    <location>
        <begin position="308"/>
        <end position="328"/>
    </location>
</feature>
<dbReference type="OrthoDB" id="4394033at2"/>
<evidence type="ECO:0000256" key="6">
    <source>
        <dbReference type="ARBA" id="ARBA00023136"/>
    </source>
</evidence>
<evidence type="ECO:0000313" key="11">
    <source>
        <dbReference type="Proteomes" id="UP000324678"/>
    </source>
</evidence>
<evidence type="ECO:0000256" key="7">
    <source>
        <dbReference type="SAM" id="MobiDB-lite"/>
    </source>
</evidence>
<name>A0A5C1YGF7_9MICO</name>
<feature type="domain" description="Acyltransferase 3" evidence="9">
    <location>
        <begin position="13"/>
        <end position="325"/>
    </location>
</feature>
<dbReference type="PANTHER" id="PTHR40074">
    <property type="entry name" value="O-ACETYLTRANSFERASE WECH"/>
    <property type="match status" value="1"/>
</dbReference>
<comment type="similarity">
    <text evidence="2">Belongs to the acyltransferase 3 family.</text>
</comment>
<dbReference type="RefSeq" id="WP_149160190.1">
    <property type="nucleotide sequence ID" value="NZ_CP043505.1"/>
</dbReference>
<evidence type="ECO:0000313" key="10">
    <source>
        <dbReference type="EMBL" id="QEO14169.1"/>
    </source>
</evidence>
<reference evidence="10 11" key="1">
    <citation type="submission" date="2019-09" db="EMBL/GenBank/DDBJ databases">
        <title>Genome sequencing of strain KACC 19306.</title>
        <authorList>
            <person name="Heo J."/>
            <person name="Kim S.-J."/>
            <person name="Kim J.-S."/>
            <person name="Hong S.-B."/>
            <person name="Kwon S.-W."/>
        </authorList>
    </citation>
    <scope>NUCLEOTIDE SEQUENCE [LARGE SCALE GENOMIC DNA]</scope>
    <source>
        <strain evidence="10 11">KACC 19306</strain>
    </source>
</reference>
<evidence type="ECO:0000256" key="3">
    <source>
        <dbReference type="ARBA" id="ARBA00022475"/>
    </source>
</evidence>
<feature type="transmembrane region" description="Helical" evidence="8">
    <location>
        <begin position="88"/>
        <end position="105"/>
    </location>
</feature>
<dbReference type="InterPro" id="IPR002656">
    <property type="entry name" value="Acyl_transf_3_dom"/>
</dbReference>
<feature type="transmembrane region" description="Helical" evidence="8">
    <location>
        <begin position="20"/>
        <end position="38"/>
    </location>
</feature>
<accession>A0A5C1YGF7</accession>
<keyword evidence="5 8" id="KW-1133">Transmembrane helix</keyword>
<feature type="transmembrane region" description="Helical" evidence="8">
    <location>
        <begin position="58"/>
        <end position="76"/>
    </location>
</feature>
<dbReference type="Proteomes" id="UP000324678">
    <property type="component" value="Chromosome"/>
</dbReference>
<evidence type="ECO:0000256" key="4">
    <source>
        <dbReference type="ARBA" id="ARBA00022692"/>
    </source>
</evidence>
<feature type="transmembrane region" description="Helical" evidence="8">
    <location>
        <begin position="237"/>
        <end position="257"/>
    </location>
</feature>
<keyword evidence="3" id="KW-1003">Cell membrane</keyword>
<dbReference type="PANTHER" id="PTHR40074:SF2">
    <property type="entry name" value="O-ACETYLTRANSFERASE WECH"/>
    <property type="match status" value="1"/>
</dbReference>
<evidence type="ECO:0000256" key="2">
    <source>
        <dbReference type="ARBA" id="ARBA00007400"/>
    </source>
</evidence>
<evidence type="ECO:0000259" key="9">
    <source>
        <dbReference type="Pfam" id="PF01757"/>
    </source>
</evidence>
<keyword evidence="6 8" id="KW-0472">Membrane</keyword>
<feature type="transmembrane region" description="Helical" evidence="8">
    <location>
        <begin position="156"/>
        <end position="175"/>
    </location>
</feature>
<evidence type="ECO:0000256" key="8">
    <source>
        <dbReference type="SAM" id="Phobius"/>
    </source>
</evidence>
<keyword evidence="11" id="KW-1185">Reference proteome</keyword>
<dbReference type="AlphaFoldDB" id="A0A5C1YGF7"/>
<keyword evidence="4 8" id="KW-0812">Transmembrane</keyword>
<dbReference type="EMBL" id="CP043505">
    <property type="protein sequence ID" value="QEO14169.1"/>
    <property type="molecule type" value="Genomic_DNA"/>
</dbReference>
<dbReference type="GO" id="GO:0009246">
    <property type="term" value="P:enterobacterial common antigen biosynthetic process"/>
    <property type="evidence" value="ECO:0007669"/>
    <property type="project" value="TreeGrafter"/>
</dbReference>